<comment type="caution">
    <text evidence="1">The sequence shown here is derived from an EMBL/GenBank/DDBJ whole genome shotgun (WGS) entry which is preliminary data.</text>
</comment>
<evidence type="ECO:0000313" key="2">
    <source>
        <dbReference type="Proteomes" id="UP001060085"/>
    </source>
</evidence>
<reference evidence="2" key="1">
    <citation type="journal article" date="2023" name="Nat. Plants">
        <title>Single-cell RNA sequencing provides a high-resolution roadmap for understanding the multicellular compartmentation of specialized metabolism.</title>
        <authorList>
            <person name="Sun S."/>
            <person name="Shen X."/>
            <person name="Li Y."/>
            <person name="Li Y."/>
            <person name="Wang S."/>
            <person name="Li R."/>
            <person name="Zhang H."/>
            <person name="Shen G."/>
            <person name="Guo B."/>
            <person name="Wei J."/>
            <person name="Xu J."/>
            <person name="St-Pierre B."/>
            <person name="Chen S."/>
            <person name="Sun C."/>
        </authorList>
    </citation>
    <scope>NUCLEOTIDE SEQUENCE [LARGE SCALE GENOMIC DNA]</scope>
</reference>
<protein>
    <submittedName>
        <fullName evidence="1">Uncharacterized protein</fullName>
    </submittedName>
</protein>
<dbReference type="Proteomes" id="UP001060085">
    <property type="component" value="Linkage Group LG02"/>
</dbReference>
<evidence type="ECO:0000313" key="1">
    <source>
        <dbReference type="EMBL" id="KAI5675912.1"/>
    </source>
</evidence>
<gene>
    <name evidence="1" type="ORF">M9H77_06862</name>
</gene>
<dbReference type="EMBL" id="CM044702">
    <property type="protein sequence ID" value="KAI5675912.1"/>
    <property type="molecule type" value="Genomic_DNA"/>
</dbReference>
<proteinExistence type="predicted"/>
<accession>A0ACC0BTK9</accession>
<keyword evidence="2" id="KW-1185">Reference proteome</keyword>
<name>A0ACC0BTK9_CATRO</name>
<organism evidence="1 2">
    <name type="scientific">Catharanthus roseus</name>
    <name type="common">Madagascar periwinkle</name>
    <name type="synonym">Vinca rosea</name>
    <dbReference type="NCBI Taxonomy" id="4058"/>
    <lineage>
        <taxon>Eukaryota</taxon>
        <taxon>Viridiplantae</taxon>
        <taxon>Streptophyta</taxon>
        <taxon>Embryophyta</taxon>
        <taxon>Tracheophyta</taxon>
        <taxon>Spermatophyta</taxon>
        <taxon>Magnoliopsida</taxon>
        <taxon>eudicotyledons</taxon>
        <taxon>Gunneridae</taxon>
        <taxon>Pentapetalae</taxon>
        <taxon>asterids</taxon>
        <taxon>lamiids</taxon>
        <taxon>Gentianales</taxon>
        <taxon>Apocynaceae</taxon>
        <taxon>Rauvolfioideae</taxon>
        <taxon>Vinceae</taxon>
        <taxon>Catharanthinae</taxon>
        <taxon>Catharanthus</taxon>
    </lineage>
</organism>
<sequence>MHHYEEFVEENIDFENDVDPNTFEEFLEWEKYVDHRHLFATDRIFNSKVESVNWVKETVMKVNTYLIVTWYLSSRTSDRRPYVTLDCERGDENKPRTMPVVDDEEEVQVKRRGTYGTKKNNMPLLEVVGMAPTGKNFTVATAFMRNKQATTYRWVLQQIKHLYFSNAMSIENQEHICVNETKNLIGDGNCGSRVVADFVFSDEHQCQRFVDECFMNWSMRQTYIFHYWVQRKTCAVRALVGIPDSLYVIANAFNLRVVLIAQLGSTTVLRLHSYSDRPGGTLVIGLLIE</sequence>